<dbReference type="PANTHER" id="PTHR45947:SF3">
    <property type="entry name" value="SULFOQUINOVOSYL TRANSFERASE SQD2"/>
    <property type="match status" value="1"/>
</dbReference>
<evidence type="ECO:0000313" key="2">
    <source>
        <dbReference type="EMBL" id="NMF93366.1"/>
    </source>
</evidence>
<organism evidence="2 3">
    <name type="scientific">Aromatoleum buckelii</name>
    <dbReference type="NCBI Taxonomy" id="200254"/>
    <lineage>
        <taxon>Bacteria</taxon>
        <taxon>Pseudomonadati</taxon>
        <taxon>Pseudomonadota</taxon>
        <taxon>Betaproteobacteria</taxon>
        <taxon>Rhodocyclales</taxon>
        <taxon>Rhodocyclaceae</taxon>
        <taxon>Aromatoleum</taxon>
    </lineage>
</organism>
<sequence>MRMKTALSIALVTETYPPELNGVALTVERALRHLLERGHRVGLVRPRQAADRVGMPAATAGADTLCVRGLPLPRYPGLQLGLPAPLRLLRHWRQTRPDVVHIVTEGPLGWSALFAARQLGIPVTSDYRTHFQKYSGYYRLGHLAQLIDATLRSFHNRTDLTFVATAALADELCGCGYRHLACVGRGVDTDLFSPRRRSAALRASWGVGPGQLAVLHVGRLAPEKNPAVVLDAFRAVRQAHPGARLVWVGEGPLRRQLERDAADQVFTGVQRDVALAEHFASADLFLFPSLTETFGNVTLEAMASGLPIVAYDLGAAREHLVDGVCARVLPPAGSEGFIEAACALAADGDTRRAFGAAARQVAEQIAWPRILDRFEAHLAAQATRNVPTGDVATVA</sequence>
<dbReference type="Gene3D" id="3.40.50.2000">
    <property type="entry name" value="Glycogen Phosphorylase B"/>
    <property type="match status" value="2"/>
</dbReference>
<evidence type="ECO:0000259" key="1">
    <source>
        <dbReference type="Pfam" id="PF13439"/>
    </source>
</evidence>
<name>A0ABX1N0L6_9RHOO</name>
<proteinExistence type="predicted"/>
<dbReference type="PANTHER" id="PTHR45947">
    <property type="entry name" value="SULFOQUINOVOSYL TRANSFERASE SQD2"/>
    <property type="match status" value="1"/>
</dbReference>
<protein>
    <submittedName>
        <fullName evidence="2">Glycosyltransferase</fullName>
    </submittedName>
</protein>
<dbReference type="SUPFAM" id="SSF53756">
    <property type="entry name" value="UDP-Glycosyltransferase/glycogen phosphorylase"/>
    <property type="match status" value="1"/>
</dbReference>
<reference evidence="2" key="1">
    <citation type="submission" date="2019-12" db="EMBL/GenBank/DDBJ databases">
        <title>Comparative genomics gives insights into the taxonomy of the Azoarcus-Aromatoleum group and reveals separate origins of nif in the plant-associated Azoarcus and non-plant-associated Aromatoleum sub-groups.</title>
        <authorList>
            <person name="Lafos M."/>
            <person name="Maluk M."/>
            <person name="Batista M."/>
            <person name="Junghare M."/>
            <person name="Carmona M."/>
            <person name="Faoro H."/>
            <person name="Cruz L.M."/>
            <person name="Battistoni F."/>
            <person name="De Souza E."/>
            <person name="Pedrosa F."/>
            <person name="Chen W.-M."/>
            <person name="Poole P.S."/>
            <person name="Dixon R.A."/>
            <person name="James E.K."/>
        </authorList>
    </citation>
    <scope>NUCLEOTIDE SEQUENCE</scope>
    <source>
        <strain evidence="2">U120</strain>
    </source>
</reference>
<dbReference type="Pfam" id="PF13692">
    <property type="entry name" value="Glyco_trans_1_4"/>
    <property type="match status" value="1"/>
</dbReference>
<gene>
    <name evidence="2" type="ORF">GO608_08490</name>
</gene>
<dbReference type="Proteomes" id="UP000601990">
    <property type="component" value="Unassembled WGS sequence"/>
</dbReference>
<dbReference type="Pfam" id="PF13439">
    <property type="entry name" value="Glyco_transf_4"/>
    <property type="match status" value="1"/>
</dbReference>
<keyword evidence="3" id="KW-1185">Reference proteome</keyword>
<dbReference type="EMBL" id="WTVH01000013">
    <property type="protein sequence ID" value="NMF93366.1"/>
    <property type="molecule type" value="Genomic_DNA"/>
</dbReference>
<accession>A0ABX1N0L6</accession>
<comment type="caution">
    <text evidence="2">The sequence shown here is derived from an EMBL/GenBank/DDBJ whole genome shotgun (WGS) entry which is preliminary data.</text>
</comment>
<dbReference type="InterPro" id="IPR028098">
    <property type="entry name" value="Glyco_trans_4-like_N"/>
</dbReference>
<dbReference type="InterPro" id="IPR050194">
    <property type="entry name" value="Glycosyltransferase_grp1"/>
</dbReference>
<feature type="domain" description="Glycosyltransferase subfamily 4-like N-terminal" evidence="1">
    <location>
        <begin position="21"/>
        <end position="190"/>
    </location>
</feature>
<evidence type="ECO:0000313" key="3">
    <source>
        <dbReference type="Proteomes" id="UP000601990"/>
    </source>
</evidence>
<dbReference type="CDD" id="cd03814">
    <property type="entry name" value="GT4-like"/>
    <property type="match status" value="1"/>
</dbReference>